<reference evidence="2 3" key="1">
    <citation type="submission" date="2019-06" db="EMBL/GenBank/DDBJ databases">
        <title>A novel species of marine bacteria.</title>
        <authorList>
            <person name="Wang Y."/>
        </authorList>
    </citation>
    <scope>NUCLEOTIDE SEQUENCE [LARGE SCALE GENOMIC DNA]</scope>
    <source>
        <strain evidence="2 3">MA1-10</strain>
    </source>
</reference>
<evidence type="ECO:0000313" key="3">
    <source>
        <dbReference type="Proteomes" id="UP000315816"/>
    </source>
</evidence>
<evidence type="ECO:0000313" key="2">
    <source>
        <dbReference type="EMBL" id="TQV68378.1"/>
    </source>
</evidence>
<dbReference type="OrthoDB" id="7866534at2"/>
<evidence type="ECO:0000256" key="1">
    <source>
        <dbReference type="SAM" id="Phobius"/>
    </source>
</evidence>
<dbReference type="AlphaFoldDB" id="A0A545STT5"/>
<dbReference type="Proteomes" id="UP000315816">
    <property type="component" value="Unassembled WGS sequence"/>
</dbReference>
<keyword evidence="1" id="KW-1133">Transmembrane helix</keyword>
<protein>
    <submittedName>
        <fullName evidence="2">Uncharacterized protein</fullName>
    </submittedName>
</protein>
<comment type="caution">
    <text evidence="2">The sequence shown here is derived from an EMBL/GenBank/DDBJ whole genome shotgun (WGS) entry which is preliminary data.</text>
</comment>
<proteinExistence type="predicted"/>
<dbReference type="EMBL" id="VICH01000004">
    <property type="protein sequence ID" value="TQV68378.1"/>
    <property type="molecule type" value="Genomic_DNA"/>
</dbReference>
<sequence length="115" mass="12934">MAEAQVKDFEKRIRQIDRRHNKIARGYVQLVERDGLLVPKTKMLKKRSFPLRAILIAVVGFAVFKGVLVSQVGLTSYEARLESLTEGGMVERAGAWLMQVDPFSRGVAEFILSLS</sequence>
<accession>A0A545STT5</accession>
<gene>
    <name evidence="2" type="ORF">FIL88_01945</name>
</gene>
<keyword evidence="3" id="KW-1185">Reference proteome</keyword>
<name>A0A545STT5_9RHOB</name>
<organism evidence="2 3">
    <name type="scientific">Aliiroseovarius halocynthiae</name>
    <dbReference type="NCBI Taxonomy" id="985055"/>
    <lineage>
        <taxon>Bacteria</taxon>
        <taxon>Pseudomonadati</taxon>
        <taxon>Pseudomonadota</taxon>
        <taxon>Alphaproteobacteria</taxon>
        <taxon>Rhodobacterales</taxon>
        <taxon>Paracoccaceae</taxon>
        <taxon>Aliiroseovarius</taxon>
    </lineage>
</organism>
<keyword evidence="1" id="KW-0472">Membrane</keyword>
<feature type="transmembrane region" description="Helical" evidence="1">
    <location>
        <begin position="49"/>
        <end position="68"/>
    </location>
</feature>
<keyword evidence="1" id="KW-0812">Transmembrane</keyword>
<dbReference type="RefSeq" id="WP_142852132.1">
    <property type="nucleotide sequence ID" value="NZ_FXWW01000001.1"/>
</dbReference>